<dbReference type="PANTHER" id="PTHR11161:SF22">
    <property type="entry name" value="ACYLTRANSFERASE 3 DOMAIN-CONTAINING PROTEIN-RELATED"/>
    <property type="match status" value="1"/>
</dbReference>
<gene>
    <name evidence="5" type="primary">LOC115890695</name>
</gene>
<sequence>MSVLSGGVLVLIVVLYFGRALCDVPDDQYALMPELFHLDNFDHCMLNQNEALYCTFTYQLRPLDKNSLIWNIIQNVSSSPQNYNHTQLRHGLCVPTSCPDEYNNSDSTLEAIQFCYDQKMSLLGLAGNVTTLDCQGATSRYPVDLFDWVVAGVLGAYVLFVLFASLYEEKVIRKSIYISKSLAGRIIEAFSVPKNWNRLVAASPSSDHKKLRVIQGLRFFTMFGVILSHTLMGIFYGPVSNTQYTENMTKDILNMLVAQGFYVVQTFFMISGFLFSYQFFEKRSMDKKVDNSFFMWSLFFRYIRMTPTLLVVWAIHSTWLVHLYNGPYWDSIVGDEYRNCRKNGWSNFLYINNMLYPDKMCLQQTWYLAVDMQVFILGLIALFIINKYPKKMYHIFGIILTVSLIIPGIVAYVENHDILFRQYPETLYGLNGLTQKIYHDLFISTYSNLFGFFIGMVFGHIFVQHKEKDLRNNKVLSFLWWIFSFGLCLSVIMIAAVFYDMNYKYTALESALYWALGKNIFALGMSVMLLGFIYRIGGITVWLMDREIVQVLGKLTFSCYMIHVVFIKMEIGYKRYPVSINDTKIFIAVIGDVGISYLAGLLLCLLVEMPMSAIQKILMSKPPKMPPRKPINTIAGSNIVRHYMEQDTTFTKV</sequence>
<keyword evidence="2" id="KW-0732">Signal</keyword>
<feature type="transmembrane region" description="Helical" evidence="1">
    <location>
        <begin position="366"/>
        <end position="385"/>
    </location>
</feature>
<proteinExistence type="predicted"/>
<dbReference type="FunCoup" id="A0A6J2YRZ7">
    <property type="interactions" value="13"/>
</dbReference>
<name>A0A6J2YRZ7_SITOR</name>
<reference evidence="5" key="1">
    <citation type="submission" date="2025-08" db="UniProtKB">
        <authorList>
            <consortium name="RefSeq"/>
        </authorList>
    </citation>
    <scope>IDENTIFICATION</scope>
    <source>
        <tissue evidence="5">Gonads</tissue>
    </source>
</reference>
<dbReference type="PANTHER" id="PTHR11161">
    <property type="entry name" value="O-ACYLTRANSFERASE"/>
    <property type="match status" value="1"/>
</dbReference>
<feature type="transmembrane region" description="Helical" evidence="1">
    <location>
        <begin position="259"/>
        <end position="280"/>
    </location>
</feature>
<feature type="transmembrane region" description="Helical" evidence="1">
    <location>
        <begin position="511"/>
        <end position="534"/>
    </location>
</feature>
<dbReference type="Proteomes" id="UP000504635">
    <property type="component" value="Unplaced"/>
</dbReference>
<dbReference type="KEGG" id="soy:115890695"/>
<feature type="transmembrane region" description="Helical" evidence="1">
    <location>
        <begin position="148"/>
        <end position="167"/>
    </location>
</feature>
<evidence type="ECO:0000256" key="1">
    <source>
        <dbReference type="SAM" id="Phobius"/>
    </source>
</evidence>
<dbReference type="GeneID" id="115890695"/>
<feature type="signal peptide" evidence="2">
    <location>
        <begin position="1"/>
        <end position="22"/>
    </location>
</feature>
<feature type="transmembrane region" description="Helical" evidence="1">
    <location>
        <begin position="475"/>
        <end position="499"/>
    </location>
</feature>
<dbReference type="InterPro" id="IPR052728">
    <property type="entry name" value="O2_lipid_transport_reg"/>
</dbReference>
<feature type="domain" description="Acyltransferase 3" evidence="3">
    <location>
        <begin position="214"/>
        <end position="606"/>
    </location>
</feature>
<organism evidence="4 5">
    <name type="scientific">Sitophilus oryzae</name>
    <name type="common">Rice weevil</name>
    <name type="synonym">Curculio oryzae</name>
    <dbReference type="NCBI Taxonomy" id="7048"/>
    <lineage>
        <taxon>Eukaryota</taxon>
        <taxon>Metazoa</taxon>
        <taxon>Ecdysozoa</taxon>
        <taxon>Arthropoda</taxon>
        <taxon>Hexapoda</taxon>
        <taxon>Insecta</taxon>
        <taxon>Pterygota</taxon>
        <taxon>Neoptera</taxon>
        <taxon>Endopterygota</taxon>
        <taxon>Coleoptera</taxon>
        <taxon>Polyphaga</taxon>
        <taxon>Cucujiformia</taxon>
        <taxon>Curculionidae</taxon>
        <taxon>Dryophthorinae</taxon>
        <taxon>Sitophilus</taxon>
    </lineage>
</organism>
<accession>A0A6J2YRZ7</accession>
<keyword evidence="1" id="KW-0812">Transmembrane</keyword>
<dbReference type="InParanoid" id="A0A6J2YRZ7"/>
<keyword evidence="4" id="KW-1185">Reference proteome</keyword>
<evidence type="ECO:0000313" key="4">
    <source>
        <dbReference type="Proteomes" id="UP000504635"/>
    </source>
</evidence>
<protein>
    <submittedName>
        <fullName evidence="5">Nose resistant to fluoxetine protein 6-like isoform X1</fullName>
    </submittedName>
</protein>
<feature type="transmembrane region" description="Helical" evidence="1">
    <location>
        <begin position="441"/>
        <end position="463"/>
    </location>
</feature>
<feature type="transmembrane region" description="Helical" evidence="1">
    <location>
        <begin position="292"/>
        <end position="315"/>
    </location>
</feature>
<dbReference type="AlphaFoldDB" id="A0A6J2YRZ7"/>
<dbReference type="Pfam" id="PF01757">
    <property type="entry name" value="Acyl_transf_3"/>
    <property type="match status" value="1"/>
</dbReference>
<feature type="transmembrane region" description="Helical" evidence="1">
    <location>
        <begin position="585"/>
        <end position="607"/>
    </location>
</feature>
<dbReference type="RefSeq" id="XP_030766858.1">
    <property type="nucleotide sequence ID" value="XM_030910998.1"/>
</dbReference>
<dbReference type="GO" id="GO:0016747">
    <property type="term" value="F:acyltransferase activity, transferring groups other than amino-acyl groups"/>
    <property type="evidence" value="ECO:0007669"/>
    <property type="project" value="InterPro"/>
</dbReference>
<feature type="transmembrane region" description="Helical" evidence="1">
    <location>
        <begin position="392"/>
        <end position="413"/>
    </location>
</feature>
<feature type="chain" id="PRO_5026859249" evidence="2">
    <location>
        <begin position="23"/>
        <end position="653"/>
    </location>
</feature>
<keyword evidence="1" id="KW-1133">Transmembrane helix</keyword>
<feature type="transmembrane region" description="Helical" evidence="1">
    <location>
        <begin position="555"/>
        <end position="573"/>
    </location>
</feature>
<feature type="transmembrane region" description="Helical" evidence="1">
    <location>
        <begin position="219"/>
        <end position="239"/>
    </location>
</feature>
<evidence type="ECO:0000313" key="5">
    <source>
        <dbReference type="RefSeq" id="XP_030766858.1"/>
    </source>
</evidence>
<keyword evidence="1" id="KW-0472">Membrane</keyword>
<dbReference type="OrthoDB" id="10265389at2759"/>
<dbReference type="InterPro" id="IPR002656">
    <property type="entry name" value="Acyl_transf_3_dom"/>
</dbReference>
<evidence type="ECO:0000259" key="3">
    <source>
        <dbReference type="Pfam" id="PF01757"/>
    </source>
</evidence>
<evidence type="ECO:0000256" key="2">
    <source>
        <dbReference type="SAM" id="SignalP"/>
    </source>
</evidence>